<dbReference type="OrthoDB" id="9812611at2"/>
<dbReference type="InterPro" id="IPR003497">
    <property type="entry name" value="BRO_N_domain"/>
</dbReference>
<dbReference type="Proteomes" id="UP000219546">
    <property type="component" value="Unassembled WGS sequence"/>
</dbReference>
<name>A0A285CXL4_9BACI</name>
<dbReference type="GO" id="GO:0003677">
    <property type="term" value="F:DNA binding"/>
    <property type="evidence" value="ECO:0007669"/>
    <property type="project" value="InterPro"/>
</dbReference>
<evidence type="ECO:0000313" key="3">
    <source>
        <dbReference type="Proteomes" id="UP000219546"/>
    </source>
</evidence>
<dbReference type="PANTHER" id="PTHR36180:SF2">
    <property type="entry name" value="BRO FAMILY PROTEIN"/>
    <property type="match status" value="1"/>
</dbReference>
<evidence type="ECO:0000313" key="2">
    <source>
        <dbReference type="EMBL" id="SNX72279.1"/>
    </source>
</evidence>
<protein>
    <submittedName>
        <fullName evidence="2">Anti-repressor protein</fullName>
    </submittedName>
</protein>
<dbReference type="SMART" id="SM01040">
    <property type="entry name" value="Bro-N"/>
    <property type="match status" value="1"/>
</dbReference>
<dbReference type="InterPro" id="IPR005039">
    <property type="entry name" value="Ant_C"/>
</dbReference>
<dbReference type="EMBL" id="OAOP01000006">
    <property type="protein sequence ID" value="SNX72279.1"/>
    <property type="molecule type" value="Genomic_DNA"/>
</dbReference>
<organism evidence="2 3">
    <name type="scientific">Bacillus oleivorans</name>
    <dbReference type="NCBI Taxonomy" id="1448271"/>
    <lineage>
        <taxon>Bacteria</taxon>
        <taxon>Bacillati</taxon>
        <taxon>Bacillota</taxon>
        <taxon>Bacilli</taxon>
        <taxon>Bacillales</taxon>
        <taxon>Bacillaceae</taxon>
        <taxon>Bacillus</taxon>
    </lineage>
</organism>
<feature type="domain" description="Bro-N" evidence="1">
    <location>
        <begin position="1"/>
        <end position="103"/>
    </location>
</feature>
<evidence type="ECO:0000259" key="1">
    <source>
        <dbReference type="PROSITE" id="PS51750"/>
    </source>
</evidence>
<dbReference type="Pfam" id="PF02498">
    <property type="entry name" value="Bro-N"/>
    <property type="match status" value="1"/>
</dbReference>
<dbReference type="RefSeq" id="WP_097159193.1">
    <property type="nucleotide sequence ID" value="NZ_JBEPMQ010000005.1"/>
</dbReference>
<dbReference type="Pfam" id="PF03374">
    <property type="entry name" value="ANT"/>
    <property type="match status" value="1"/>
</dbReference>
<dbReference type="AlphaFoldDB" id="A0A285CXL4"/>
<proteinExistence type="predicted"/>
<gene>
    <name evidence="2" type="ORF">SAMN05877753_10611</name>
</gene>
<keyword evidence="3" id="KW-1185">Reference proteome</keyword>
<reference evidence="2 3" key="1">
    <citation type="submission" date="2017-08" db="EMBL/GenBank/DDBJ databases">
        <authorList>
            <person name="de Groot N.N."/>
        </authorList>
    </citation>
    <scope>NUCLEOTIDE SEQUENCE [LARGE SCALE GENOMIC DNA]</scope>
    <source>
        <strain evidence="2 3">JC228</strain>
    </source>
</reference>
<dbReference type="PROSITE" id="PS51750">
    <property type="entry name" value="BRO_N"/>
    <property type="match status" value="1"/>
</dbReference>
<sequence length="253" mass="28804">MNELTNVFRYGANDVRTVVKGEEIWFVAKDVCEVLEIRNTTDALKRLDSDEVTRFNLGGLSGEINIVNEPGLYSLILGSRKAEAKQFKRWITHEVIPSIRKHGAYMTKQTLEQALTSPDFLIDLATRLKEEQTKRIEAEQTIKENLPKVLFADSVASSKTSILVGELAKLLKQNGVEMGQKRLFAWLRDKGYLIKRYGTDYNMPTQKSMELELFEIKETSITHSDGHISVNKTPKVTGKGQMYFINKFLNKAN</sequence>
<dbReference type="PANTHER" id="PTHR36180">
    <property type="entry name" value="DNA-BINDING PROTEIN-RELATED-RELATED"/>
    <property type="match status" value="1"/>
</dbReference>
<accession>A0A285CXL4</accession>